<feature type="transmembrane region" description="Helical" evidence="7">
    <location>
        <begin position="188"/>
        <end position="211"/>
    </location>
</feature>
<evidence type="ECO:0000313" key="8">
    <source>
        <dbReference type="EMBL" id="NDL04373.1"/>
    </source>
</evidence>
<keyword evidence="4" id="KW-0029">Amino-acid transport</keyword>
<reference evidence="8 11" key="3">
    <citation type="submission" date="2019-12" db="EMBL/GenBank/DDBJ databases">
        <title>Engineering Photorhabdus to improve their lethality against agricultural pests.</title>
        <authorList>
            <person name="Machado R.A.R."/>
        </authorList>
    </citation>
    <scope>NUCLEOTIDE SEQUENCE [LARGE SCALE GENOMIC DNA]</scope>
    <source>
        <strain evidence="8 11">M-CN4</strain>
    </source>
</reference>
<feature type="transmembrane region" description="Helical" evidence="7">
    <location>
        <begin position="6"/>
        <end position="27"/>
    </location>
</feature>
<name>A0A329X503_9GAMM</name>
<keyword evidence="3 7" id="KW-0812">Transmembrane</keyword>
<comment type="caution">
    <text evidence="9">The sequence shown here is derived from an EMBL/GenBank/DDBJ whole genome shotgun (WGS) entry which is preliminary data.</text>
</comment>
<feature type="transmembrane region" description="Helical" evidence="7">
    <location>
        <begin position="148"/>
        <end position="176"/>
    </location>
</feature>
<keyword evidence="6 7" id="KW-0472">Membrane</keyword>
<reference evidence="9 10" key="2">
    <citation type="journal article" date="2018" name="Int. J. Syst. Evol. Microbiol.">
        <title>Whole-genome-based revisit of Photorhabdus phylogeny: proposal for the elevation of most Photorhabdus subspecies to the species level and description of one novel species Photorhabdus bodei sp. nov., and one novel subspecies Photorhabdus laumondii subsp. clarkei subsp. nov.</title>
        <authorList>
            <person name="Machado R.A.R."/>
            <person name="Wuthrich D."/>
            <person name="Kuhnert P."/>
            <person name="Arce C.C.M."/>
            <person name="Thonen L."/>
            <person name="Ruiz C."/>
            <person name="Zhang X."/>
            <person name="Robert C.A.M."/>
            <person name="Karimi J."/>
            <person name="Kamali S."/>
            <person name="Ma J."/>
            <person name="Bruggmann R."/>
            <person name="Erb M."/>
        </authorList>
    </citation>
    <scope>NUCLEOTIDE SEQUENCE [LARGE SCALE GENOMIC DNA]</scope>
    <source>
        <strain evidence="9 10">LJ24-63</strain>
    </source>
</reference>
<dbReference type="GeneID" id="88806706"/>
<evidence type="ECO:0000256" key="2">
    <source>
        <dbReference type="ARBA" id="ARBA00022475"/>
    </source>
</evidence>
<dbReference type="RefSeq" id="WP_112895574.1">
    <property type="nucleotide sequence ID" value="NZ_CAWNYH010000020.1"/>
</dbReference>
<feature type="transmembrane region" description="Helical" evidence="7">
    <location>
        <begin position="70"/>
        <end position="90"/>
    </location>
</feature>
<evidence type="ECO:0000313" key="11">
    <source>
        <dbReference type="Proteomes" id="UP000466619"/>
    </source>
</evidence>
<keyword evidence="11" id="KW-1185">Reference proteome</keyword>
<proteinExistence type="predicted"/>
<dbReference type="GO" id="GO:0005886">
    <property type="term" value="C:plasma membrane"/>
    <property type="evidence" value="ECO:0007669"/>
    <property type="project" value="UniProtKB-SubCell"/>
</dbReference>
<evidence type="ECO:0000256" key="5">
    <source>
        <dbReference type="ARBA" id="ARBA00022989"/>
    </source>
</evidence>
<feature type="transmembrane region" description="Helical" evidence="7">
    <location>
        <begin position="39"/>
        <end position="64"/>
    </location>
</feature>
<gene>
    <name evidence="9" type="ORF">CKY02_12660</name>
    <name evidence="8" type="ORF">GPY48_14485</name>
</gene>
<dbReference type="Proteomes" id="UP000466619">
    <property type="component" value="Unassembled WGS sequence"/>
</dbReference>
<accession>A0A329X503</accession>
<evidence type="ECO:0000256" key="7">
    <source>
        <dbReference type="SAM" id="Phobius"/>
    </source>
</evidence>
<evidence type="ECO:0000256" key="1">
    <source>
        <dbReference type="ARBA" id="ARBA00004651"/>
    </source>
</evidence>
<dbReference type="PIRSF" id="PIRSF006324">
    <property type="entry name" value="LeuE"/>
    <property type="match status" value="1"/>
</dbReference>
<keyword evidence="4" id="KW-0813">Transport</keyword>
<organism evidence="9 10">
    <name type="scientific">Photorhabdus bodei</name>
    <dbReference type="NCBI Taxonomy" id="2029681"/>
    <lineage>
        <taxon>Bacteria</taxon>
        <taxon>Pseudomonadati</taxon>
        <taxon>Pseudomonadota</taxon>
        <taxon>Gammaproteobacteria</taxon>
        <taxon>Enterobacterales</taxon>
        <taxon>Morganellaceae</taxon>
        <taxon>Photorhabdus</taxon>
    </lineage>
</organism>
<keyword evidence="5 7" id="KW-1133">Transmembrane helix</keyword>
<evidence type="ECO:0000313" key="9">
    <source>
        <dbReference type="EMBL" id="RAX11837.1"/>
    </source>
</evidence>
<dbReference type="PANTHER" id="PTHR30086:SF20">
    <property type="entry name" value="ARGININE EXPORTER PROTEIN ARGO-RELATED"/>
    <property type="match status" value="1"/>
</dbReference>
<sequence length="212" mass="23269">MNLDLLYFYLLLVVLSYITPGPDWAIISKGTFKCRKNGLITAIGVQAGLVFHLILGSLGATLILATSKTAFNILQTLGALYLIYLGYIGLKDAFNSKKNQTFENQSTNITQKNSNLFITGLLANIFNPKVAIFFISILPQFIDPSRPALNQVIILGLIDILIGVLWWAIFVNGLSYIQSVLFNKNAQLIVESITSSSLLLFGVAMFVGMIIS</sequence>
<evidence type="ECO:0000256" key="6">
    <source>
        <dbReference type="ARBA" id="ARBA00023136"/>
    </source>
</evidence>
<dbReference type="Pfam" id="PF01810">
    <property type="entry name" value="LysE"/>
    <property type="match status" value="1"/>
</dbReference>
<keyword evidence="2" id="KW-1003">Cell membrane</keyword>
<evidence type="ECO:0000313" key="10">
    <source>
        <dbReference type="Proteomes" id="UP000250919"/>
    </source>
</evidence>
<dbReference type="GO" id="GO:0015171">
    <property type="term" value="F:amino acid transmembrane transporter activity"/>
    <property type="evidence" value="ECO:0007669"/>
    <property type="project" value="TreeGrafter"/>
</dbReference>
<dbReference type="PANTHER" id="PTHR30086">
    <property type="entry name" value="ARGININE EXPORTER PROTEIN ARGO"/>
    <property type="match status" value="1"/>
</dbReference>
<dbReference type="EMBL" id="WSFC01000031">
    <property type="protein sequence ID" value="NDL04373.1"/>
    <property type="molecule type" value="Genomic_DNA"/>
</dbReference>
<dbReference type="EMBL" id="NSCM01000020">
    <property type="protein sequence ID" value="RAX11837.1"/>
    <property type="molecule type" value="Genomic_DNA"/>
</dbReference>
<protein>
    <submittedName>
        <fullName evidence="8">LysE family transporter</fullName>
    </submittedName>
</protein>
<dbReference type="AlphaFoldDB" id="A0A329X503"/>
<feature type="transmembrane region" description="Helical" evidence="7">
    <location>
        <begin position="116"/>
        <end position="142"/>
    </location>
</feature>
<evidence type="ECO:0000256" key="4">
    <source>
        <dbReference type="ARBA" id="ARBA00022970"/>
    </source>
</evidence>
<reference evidence="9" key="1">
    <citation type="submission" date="2017-08" db="EMBL/GenBank/DDBJ databases">
        <authorList>
            <person name="de Groot N.N."/>
        </authorList>
    </citation>
    <scope>NUCLEOTIDE SEQUENCE</scope>
    <source>
        <strain evidence="9">LJ24-63</strain>
    </source>
</reference>
<dbReference type="InterPro" id="IPR001123">
    <property type="entry name" value="LeuE-type"/>
</dbReference>
<dbReference type="Proteomes" id="UP000250919">
    <property type="component" value="Unassembled WGS sequence"/>
</dbReference>
<evidence type="ECO:0000256" key="3">
    <source>
        <dbReference type="ARBA" id="ARBA00022692"/>
    </source>
</evidence>
<comment type="subcellular location">
    <subcellularLocation>
        <location evidence="1">Cell membrane</location>
        <topology evidence="1">Multi-pass membrane protein</topology>
    </subcellularLocation>
</comment>